<evidence type="ECO:0000256" key="1">
    <source>
        <dbReference type="SAM" id="MobiDB-lite"/>
    </source>
</evidence>
<evidence type="ECO:0000313" key="3">
    <source>
        <dbReference type="Proteomes" id="UP000028252"/>
    </source>
</evidence>
<name>A0A081G497_9GAMM</name>
<dbReference type="EMBL" id="JMQN01000007">
    <property type="protein sequence ID" value="KEA65602.1"/>
    <property type="molecule type" value="Genomic_DNA"/>
</dbReference>
<protein>
    <submittedName>
        <fullName evidence="2">Uncharacterized protein</fullName>
    </submittedName>
</protein>
<comment type="caution">
    <text evidence="2">The sequence shown here is derived from an EMBL/GenBank/DDBJ whole genome shotgun (WGS) entry which is preliminary data.</text>
</comment>
<feature type="region of interest" description="Disordered" evidence="1">
    <location>
        <begin position="41"/>
        <end position="84"/>
    </location>
</feature>
<evidence type="ECO:0000313" key="2">
    <source>
        <dbReference type="EMBL" id="KEA65602.1"/>
    </source>
</evidence>
<organism evidence="2 3">
    <name type="scientific">Marinobacterium lacunae</name>
    <dbReference type="NCBI Taxonomy" id="1232683"/>
    <lineage>
        <taxon>Bacteria</taxon>
        <taxon>Pseudomonadati</taxon>
        <taxon>Pseudomonadota</taxon>
        <taxon>Gammaproteobacteria</taxon>
        <taxon>Oceanospirillales</taxon>
        <taxon>Oceanospirillaceae</taxon>
        <taxon>Marinobacterium</taxon>
    </lineage>
</organism>
<dbReference type="PATRIC" id="fig|1232683.4.peg.121"/>
<dbReference type="AlphaFoldDB" id="A0A081G497"/>
<proteinExistence type="predicted"/>
<dbReference type="Proteomes" id="UP000028252">
    <property type="component" value="Unassembled WGS sequence"/>
</dbReference>
<accession>A0A081G497</accession>
<reference evidence="2 3" key="1">
    <citation type="submission" date="2014-04" db="EMBL/GenBank/DDBJ databases">
        <title>Marinobacterium kochiensis sp. nov., isolated from sediment sample collected from Kochi backwaters in Kerala, India.</title>
        <authorList>
            <person name="Singh A."/>
            <person name="Pinnaka A.K."/>
        </authorList>
    </citation>
    <scope>NUCLEOTIDE SEQUENCE [LARGE SCALE GENOMIC DNA]</scope>
    <source>
        <strain evidence="2 3">AK27</strain>
    </source>
</reference>
<gene>
    <name evidence="2" type="ORF">ADIMK_0124</name>
</gene>
<keyword evidence="3" id="KW-1185">Reference proteome</keyword>
<sequence>MKRAGNVSEVMIKDLTRFAEDKDYRDGWLSGEQEGIRIQKELRASKGVVSGGSKPRKEPENVAPNTKTVDPDQIPDMQPSKLKF</sequence>